<organism evidence="1 2">
    <name type="scientific">Paramecium sonneborni</name>
    <dbReference type="NCBI Taxonomy" id="65129"/>
    <lineage>
        <taxon>Eukaryota</taxon>
        <taxon>Sar</taxon>
        <taxon>Alveolata</taxon>
        <taxon>Ciliophora</taxon>
        <taxon>Intramacronucleata</taxon>
        <taxon>Oligohymenophorea</taxon>
        <taxon>Peniculida</taxon>
        <taxon>Parameciidae</taxon>
        <taxon>Paramecium</taxon>
    </lineage>
</organism>
<sequence length="52" mass="6510">MDRCRNEYFNHMEIKIAEVRQNMLYFQIQVLFLLYQLSPLILKQRLNFKLFV</sequence>
<keyword evidence="2" id="KW-1185">Reference proteome</keyword>
<evidence type="ECO:0000313" key="2">
    <source>
        <dbReference type="Proteomes" id="UP000692954"/>
    </source>
</evidence>
<protein>
    <submittedName>
        <fullName evidence="1">Uncharacterized protein</fullName>
    </submittedName>
</protein>
<gene>
    <name evidence="1" type="ORF">PSON_ATCC_30995.1.T0340292</name>
</gene>
<dbReference type="AlphaFoldDB" id="A0A8S1M7M5"/>
<dbReference type="Proteomes" id="UP000692954">
    <property type="component" value="Unassembled WGS sequence"/>
</dbReference>
<comment type="caution">
    <text evidence="1">The sequence shown here is derived from an EMBL/GenBank/DDBJ whole genome shotgun (WGS) entry which is preliminary data.</text>
</comment>
<accession>A0A8S1M7M5</accession>
<proteinExistence type="predicted"/>
<name>A0A8S1M7M5_9CILI</name>
<reference evidence="1" key="1">
    <citation type="submission" date="2021-01" db="EMBL/GenBank/DDBJ databases">
        <authorList>
            <consortium name="Genoscope - CEA"/>
            <person name="William W."/>
        </authorList>
    </citation>
    <scope>NUCLEOTIDE SEQUENCE</scope>
</reference>
<evidence type="ECO:0000313" key="1">
    <source>
        <dbReference type="EMBL" id="CAD8076270.1"/>
    </source>
</evidence>
<dbReference type="EMBL" id="CAJJDN010000034">
    <property type="protein sequence ID" value="CAD8076270.1"/>
    <property type="molecule type" value="Genomic_DNA"/>
</dbReference>